<dbReference type="PANTHER" id="PTHR39083:SF1">
    <property type="entry name" value="CYCLIC DI-GMP-BINDING PROTEIN"/>
    <property type="match status" value="1"/>
</dbReference>
<dbReference type="GO" id="GO:0006011">
    <property type="term" value="P:UDP-alpha-D-glucose metabolic process"/>
    <property type="evidence" value="ECO:0007669"/>
    <property type="project" value="InterPro"/>
</dbReference>
<sequence>MKKIVTLFITISIIFSHIAFAQDFNEEIIGKNFHFTQEIKNIGVNSTESVFFTVDKKWEIQDGYLNLILSKSELINEDESTLTIVVNKTPIYSTKLNETKDYKETIRIPIPKENIIQGFNEIQIKTYKRISEKPCEDDINSANWIVFHEDSFIHLDFKELKDYNSLQDFPYPYIKESDIKSSVNIIIPDDFTEGEITSSMIISGYIGRLSQFKEFTCNLLKTSNINEVKNNNLIYIGSLNSAPKEISELLTEKEKNNLSKDAILKEVNSPYEYTKKLLLIVSENDEMLKKATKFILNGMLVENTKEQVVVINESTKVLDLNKKKNTDISLKDLGYDHILLEGPFAKETKFSLSIPKNRTIEKDSNVILKFKYAKNLDFDRSLVTIYVNEIPIGSHKMYMDKADDDELKVTIPESLRNTNSYDIKVKFNLEVKDLICDTTGKDTPWAYISNESCVHLPYKDSKKLIFENYPYPFVREGNFDDVIVVIPDNINDENMKSLSSIVAYIGQDLESNNGNINVIKSSNFKGDYKNKNLIYLGTPNDNIAIKEINEKLNIKFNESFTAFESNDKIQFTENYGKNISAIQLIKSPYNKDKAIMVVTSPNNESLSYSEKYLTNNNLLKKLKGDGATIDKDGKIQNEYYQDVDKNIEDNSFEKFKIDKNTKILAIFFTFILLMVLGTAVFTYKKYKN</sequence>
<evidence type="ECO:0000256" key="4">
    <source>
        <dbReference type="ARBA" id="ARBA00022989"/>
    </source>
</evidence>
<dbReference type="RefSeq" id="WP_199869076.1">
    <property type="nucleotide sequence ID" value="NZ_JAAGPU010000002.1"/>
</dbReference>
<evidence type="ECO:0000256" key="3">
    <source>
        <dbReference type="ARBA" id="ARBA00022692"/>
    </source>
</evidence>
<keyword evidence="4 6" id="KW-1133">Transmembrane helix</keyword>
<evidence type="ECO:0000313" key="9">
    <source>
        <dbReference type="Proteomes" id="UP000481872"/>
    </source>
</evidence>
<gene>
    <name evidence="8" type="ORF">G3M99_02490</name>
</gene>
<protein>
    <submittedName>
        <fullName evidence="8">Cellulose biosynthesis cyclic di-GMP-binding regulatory protein BcsB</fullName>
    </submittedName>
</protein>
<keyword evidence="5 6" id="KW-0472">Membrane</keyword>
<evidence type="ECO:0000256" key="5">
    <source>
        <dbReference type="ARBA" id="ARBA00023136"/>
    </source>
</evidence>
<evidence type="ECO:0000256" key="1">
    <source>
        <dbReference type="ARBA" id="ARBA00004162"/>
    </source>
</evidence>
<dbReference type="Gene3D" id="2.60.120.260">
    <property type="entry name" value="Galactose-binding domain-like"/>
    <property type="match status" value="2"/>
</dbReference>
<dbReference type="EMBL" id="JAAGPU010000002">
    <property type="protein sequence ID" value="NEU03741.1"/>
    <property type="molecule type" value="Genomic_DNA"/>
</dbReference>
<dbReference type="Proteomes" id="UP000481872">
    <property type="component" value="Unassembled WGS sequence"/>
</dbReference>
<feature type="transmembrane region" description="Helical" evidence="6">
    <location>
        <begin position="663"/>
        <end position="683"/>
    </location>
</feature>
<keyword evidence="7" id="KW-0732">Signal</keyword>
<evidence type="ECO:0000256" key="2">
    <source>
        <dbReference type="ARBA" id="ARBA00022475"/>
    </source>
</evidence>
<keyword evidence="2" id="KW-1003">Cell membrane</keyword>
<dbReference type="GO" id="GO:0005886">
    <property type="term" value="C:plasma membrane"/>
    <property type="evidence" value="ECO:0007669"/>
    <property type="project" value="UniProtKB-SubCell"/>
</dbReference>
<proteinExistence type="predicted"/>
<dbReference type="InterPro" id="IPR018513">
    <property type="entry name" value="Cell_synthase_bac"/>
</dbReference>
<evidence type="ECO:0000256" key="6">
    <source>
        <dbReference type="SAM" id="Phobius"/>
    </source>
</evidence>
<comment type="caution">
    <text evidence="8">The sequence shown here is derived from an EMBL/GenBank/DDBJ whole genome shotgun (WGS) entry which is preliminary data.</text>
</comment>
<organism evidence="8 9">
    <name type="scientific">Clostridium senegalense</name>
    <dbReference type="NCBI Taxonomy" id="1465809"/>
    <lineage>
        <taxon>Bacteria</taxon>
        <taxon>Bacillati</taxon>
        <taxon>Bacillota</taxon>
        <taxon>Clostridia</taxon>
        <taxon>Eubacteriales</taxon>
        <taxon>Clostridiaceae</taxon>
        <taxon>Clostridium</taxon>
    </lineage>
</organism>
<keyword evidence="9" id="KW-1185">Reference proteome</keyword>
<name>A0A6M0H1H0_9CLOT</name>
<accession>A0A6M0H1H0</accession>
<dbReference type="PANTHER" id="PTHR39083">
    <property type="entry name" value="CYCLIC DI-GMP-BINDING PROTEIN"/>
    <property type="match status" value="1"/>
</dbReference>
<reference evidence="8 9" key="1">
    <citation type="submission" date="2020-02" db="EMBL/GenBank/DDBJ databases">
        <title>Genome assembly of a novel Clostridium senegalense strain.</title>
        <authorList>
            <person name="Gupta T.B."/>
            <person name="Jauregui R."/>
            <person name="Maclean P."/>
            <person name="Nawarathana A."/>
            <person name="Brightwell G."/>
        </authorList>
    </citation>
    <scope>NUCLEOTIDE SEQUENCE [LARGE SCALE GENOMIC DNA]</scope>
    <source>
        <strain evidence="8 9">AGRFS4</strain>
    </source>
</reference>
<dbReference type="Pfam" id="PF03170">
    <property type="entry name" value="BcsB"/>
    <property type="match status" value="1"/>
</dbReference>
<evidence type="ECO:0000256" key="7">
    <source>
        <dbReference type="SAM" id="SignalP"/>
    </source>
</evidence>
<dbReference type="AlphaFoldDB" id="A0A6M0H1H0"/>
<keyword evidence="3 6" id="KW-0812">Transmembrane</keyword>
<comment type="subcellular location">
    <subcellularLocation>
        <location evidence="1">Cell membrane</location>
        <topology evidence="1">Single-pass membrane protein</topology>
    </subcellularLocation>
</comment>
<evidence type="ECO:0000313" key="8">
    <source>
        <dbReference type="EMBL" id="NEU03741.1"/>
    </source>
</evidence>
<feature type="chain" id="PRO_5026779532" evidence="7">
    <location>
        <begin position="22"/>
        <end position="688"/>
    </location>
</feature>
<feature type="signal peptide" evidence="7">
    <location>
        <begin position="1"/>
        <end position="21"/>
    </location>
</feature>